<protein>
    <submittedName>
        <fullName evidence="5">RTA1 like protein</fullName>
    </submittedName>
</protein>
<comment type="subcellular location">
    <subcellularLocation>
        <location evidence="1">Membrane</location>
        <topology evidence="1">Multi-pass membrane protein</topology>
    </subcellularLocation>
</comment>
<dbReference type="EMBL" id="ML143387">
    <property type="protein sequence ID" value="TBU35297.1"/>
    <property type="molecule type" value="Genomic_DNA"/>
</dbReference>
<reference evidence="5" key="1">
    <citation type="submission" date="2019-01" db="EMBL/GenBank/DDBJ databases">
        <title>Draft genome sequences of three monokaryotic isolates of the white-rot basidiomycete fungus Dichomitus squalens.</title>
        <authorList>
            <consortium name="DOE Joint Genome Institute"/>
            <person name="Lopez S.C."/>
            <person name="Andreopoulos B."/>
            <person name="Pangilinan J."/>
            <person name="Lipzen A."/>
            <person name="Riley R."/>
            <person name="Ahrendt S."/>
            <person name="Ng V."/>
            <person name="Barry K."/>
            <person name="Daum C."/>
            <person name="Grigoriev I.V."/>
            <person name="Hilden K.S."/>
            <person name="Makela M.R."/>
            <person name="de Vries R.P."/>
        </authorList>
    </citation>
    <scope>NUCLEOTIDE SEQUENCE [LARGE SCALE GENOMIC DNA]</scope>
    <source>
        <strain evidence="5">OM18370.1</strain>
    </source>
</reference>
<dbReference type="Proteomes" id="UP000292957">
    <property type="component" value="Unassembled WGS sequence"/>
</dbReference>
<sequence>MADGTDDFHLNLYGYVPSKAAGYIFVIIFIITTLLHVIQAGRSRVWWLFPTVCIAGVAEIVGWAARLKSAYDPLVRTSYIIQVSILVIAPTPLVAALFMGFARVVRRLGGQYSRLRSTWYSRFFLTADIFSLLIQGGGGGIAAQGTTDPHKARLGSNIILGGLFVQIISMTFFSFLMGEYAWRRSKDRPFHKVDSIEGQYQRSQPMDRNMKMLIFGIIIPTAAVYIRSVYRIIEFIDGFNGSIAHNQVTFIIFDACLVTLALYTLNVMHPGTLLNATAQTQSYAMTEARTPSQK</sequence>
<gene>
    <name evidence="5" type="ORF">BD311DRAFT_745913</name>
</gene>
<dbReference type="AlphaFoldDB" id="A0A4Q9NHF1"/>
<organism evidence="5">
    <name type="scientific">Dichomitus squalens</name>
    <dbReference type="NCBI Taxonomy" id="114155"/>
    <lineage>
        <taxon>Eukaryota</taxon>
        <taxon>Fungi</taxon>
        <taxon>Dikarya</taxon>
        <taxon>Basidiomycota</taxon>
        <taxon>Agaricomycotina</taxon>
        <taxon>Agaricomycetes</taxon>
        <taxon>Polyporales</taxon>
        <taxon>Polyporaceae</taxon>
        <taxon>Dichomitus</taxon>
    </lineage>
</organism>
<evidence type="ECO:0000313" key="5">
    <source>
        <dbReference type="EMBL" id="TBU35297.1"/>
    </source>
</evidence>
<dbReference type="GO" id="GO:0016020">
    <property type="term" value="C:membrane"/>
    <property type="evidence" value="ECO:0007669"/>
    <property type="project" value="UniProtKB-SubCell"/>
</dbReference>
<dbReference type="OMA" id="GMETIGW"/>
<keyword evidence="3" id="KW-1133">Transmembrane helix</keyword>
<keyword evidence="2" id="KW-0812">Transmembrane</keyword>
<dbReference type="InterPro" id="IPR007568">
    <property type="entry name" value="RTA1"/>
</dbReference>
<evidence type="ECO:0000256" key="4">
    <source>
        <dbReference type="ARBA" id="ARBA00023136"/>
    </source>
</evidence>
<name>A0A4Q9NHF1_9APHY</name>
<accession>A0A4Q9NHF1</accession>
<dbReference type="OrthoDB" id="3358017at2759"/>
<evidence type="ECO:0000256" key="3">
    <source>
        <dbReference type="ARBA" id="ARBA00022989"/>
    </source>
</evidence>
<evidence type="ECO:0000256" key="2">
    <source>
        <dbReference type="ARBA" id="ARBA00022692"/>
    </source>
</evidence>
<dbReference type="PANTHER" id="PTHR31465:SF1">
    <property type="entry name" value="PROTEIN RTA1-RELATED"/>
    <property type="match status" value="1"/>
</dbReference>
<dbReference type="Pfam" id="PF04479">
    <property type="entry name" value="RTA1"/>
    <property type="match status" value="1"/>
</dbReference>
<keyword evidence="4" id="KW-0472">Membrane</keyword>
<evidence type="ECO:0000256" key="1">
    <source>
        <dbReference type="ARBA" id="ARBA00004141"/>
    </source>
</evidence>
<dbReference type="PANTHER" id="PTHR31465">
    <property type="entry name" value="PROTEIN RTA1-RELATED"/>
    <property type="match status" value="1"/>
</dbReference>
<proteinExistence type="predicted"/>